<name>A0A3N4K684_9PEZI</name>
<dbReference type="Proteomes" id="UP000276215">
    <property type="component" value="Unassembled WGS sequence"/>
</dbReference>
<protein>
    <submittedName>
        <fullName evidence="1">Uncharacterized protein</fullName>
    </submittedName>
</protein>
<accession>A0A3N4K684</accession>
<organism evidence="1 2">
    <name type="scientific">Choiromyces venosus 120613-1</name>
    <dbReference type="NCBI Taxonomy" id="1336337"/>
    <lineage>
        <taxon>Eukaryota</taxon>
        <taxon>Fungi</taxon>
        <taxon>Dikarya</taxon>
        <taxon>Ascomycota</taxon>
        <taxon>Pezizomycotina</taxon>
        <taxon>Pezizomycetes</taxon>
        <taxon>Pezizales</taxon>
        <taxon>Tuberaceae</taxon>
        <taxon>Choiromyces</taxon>
    </lineage>
</organism>
<keyword evidence="2" id="KW-1185">Reference proteome</keyword>
<dbReference type="EMBL" id="ML120356">
    <property type="protein sequence ID" value="RPB04742.1"/>
    <property type="molecule type" value="Genomic_DNA"/>
</dbReference>
<sequence>MADHRCPTSEQAALAMVLIIAGKDSADKALCKGLSLFSRKFKVQHYLTFDPDIQCNKCLAFGHHTSKYTV</sequence>
<dbReference type="AlphaFoldDB" id="A0A3N4K684"/>
<dbReference type="OrthoDB" id="7554073at2759"/>
<evidence type="ECO:0000313" key="1">
    <source>
        <dbReference type="EMBL" id="RPB04742.1"/>
    </source>
</evidence>
<gene>
    <name evidence="1" type="ORF">L873DRAFT_1921948</name>
</gene>
<proteinExistence type="predicted"/>
<evidence type="ECO:0000313" key="2">
    <source>
        <dbReference type="Proteomes" id="UP000276215"/>
    </source>
</evidence>
<reference evidence="1 2" key="1">
    <citation type="journal article" date="2018" name="Nat. Ecol. Evol.">
        <title>Pezizomycetes genomes reveal the molecular basis of ectomycorrhizal truffle lifestyle.</title>
        <authorList>
            <person name="Murat C."/>
            <person name="Payen T."/>
            <person name="Noel B."/>
            <person name="Kuo A."/>
            <person name="Morin E."/>
            <person name="Chen J."/>
            <person name="Kohler A."/>
            <person name="Krizsan K."/>
            <person name="Balestrini R."/>
            <person name="Da Silva C."/>
            <person name="Montanini B."/>
            <person name="Hainaut M."/>
            <person name="Levati E."/>
            <person name="Barry K.W."/>
            <person name="Belfiori B."/>
            <person name="Cichocki N."/>
            <person name="Clum A."/>
            <person name="Dockter R.B."/>
            <person name="Fauchery L."/>
            <person name="Guy J."/>
            <person name="Iotti M."/>
            <person name="Le Tacon F."/>
            <person name="Lindquist E.A."/>
            <person name="Lipzen A."/>
            <person name="Malagnac F."/>
            <person name="Mello A."/>
            <person name="Molinier V."/>
            <person name="Miyauchi S."/>
            <person name="Poulain J."/>
            <person name="Riccioni C."/>
            <person name="Rubini A."/>
            <person name="Sitrit Y."/>
            <person name="Splivallo R."/>
            <person name="Traeger S."/>
            <person name="Wang M."/>
            <person name="Zifcakova L."/>
            <person name="Wipf D."/>
            <person name="Zambonelli A."/>
            <person name="Paolocci F."/>
            <person name="Nowrousian M."/>
            <person name="Ottonello S."/>
            <person name="Baldrian P."/>
            <person name="Spatafora J.W."/>
            <person name="Henrissat B."/>
            <person name="Nagy L.G."/>
            <person name="Aury J.M."/>
            <person name="Wincker P."/>
            <person name="Grigoriev I.V."/>
            <person name="Bonfante P."/>
            <person name="Martin F.M."/>
        </authorList>
    </citation>
    <scope>NUCLEOTIDE SEQUENCE [LARGE SCALE GENOMIC DNA]</scope>
    <source>
        <strain evidence="1 2">120613-1</strain>
    </source>
</reference>